<keyword evidence="9" id="KW-1185">Reference proteome</keyword>
<evidence type="ECO:0000256" key="3">
    <source>
        <dbReference type="ARBA" id="ARBA00022801"/>
    </source>
</evidence>
<keyword evidence="6" id="KW-0732">Signal</keyword>
<feature type="active site" description="Charge relay system" evidence="5">
    <location>
        <position position="211"/>
    </location>
</feature>
<evidence type="ECO:0000256" key="2">
    <source>
        <dbReference type="ARBA" id="ARBA00022670"/>
    </source>
</evidence>
<dbReference type="AlphaFoldDB" id="A0A8H5TZX0"/>
<sequence>MKFTLFNLTGLVLVASALASPVGNNELVVRDTILEPGSDFSIIEGRAPSGSANYLIYPKANAVKKDVEAFTKSLQLQAGKTKVDTLTDVNGKLLAWYATLSASQVATINKSSVIGSIAPDAPLKTKVKASGISKRALKTDKKAQPELQMFSTAPGKKPSGYTYDDKAGQGVTIYVLDEGFNLKHKEFTSSPGRKRWIFSKGASGENDPDGHGSCCASKALGSTVGVAPKADLVAVKLQLTSWSLLKAWQAVVLDVQQNRLQGKAVVSNSKASIGWTVDRNEKWFRDALETLLKNLEALDVVVVSSSGNFGSHIDVSTYPSLFADRTPIIVTGAVDNKGNLAPFSQGGPLVTTTAPGVAVKCAAMSGTSAYQAGEASTGTSFSTPAVAGLAAYFLSLDSLRPRLQVPGSVARNVKALIQEHHYARVSGGPKVAWNAQTLLRN</sequence>
<dbReference type="Gene3D" id="3.40.50.200">
    <property type="entry name" value="Peptidase S8/S53 domain"/>
    <property type="match status" value="1"/>
</dbReference>
<accession>A0A8H5TZX0</accession>
<organism evidence="8 9">
    <name type="scientific">Fusarium denticulatum</name>
    <dbReference type="NCBI Taxonomy" id="48507"/>
    <lineage>
        <taxon>Eukaryota</taxon>
        <taxon>Fungi</taxon>
        <taxon>Dikarya</taxon>
        <taxon>Ascomycota</taxon>
        <taxon>Pezizomycotina</taxon>
        <taxon>Sordariomycetes</taxon>
        <taxon>Hypocreomycetidae</taxon>
        <taxon>Hypocreales</taxon>
        <taxon>Nectriaceae</taxon>
        <taxon>Fusarium</taxon>
        <taxon>Fusarium fujikuroi species complex</taxon>
    </lineage>
</organism>
<dbReference type="PROSITE" id="PS00138">
    <property type="entry name" value="SUBTILASE_SER"/>
    <property type="match status" value="1"/>
</dbReference>
<dbReference type="PROSITE" id="PS51892">
    <property type="entry name" value="SUBTILASE"/>
    <property type="match status" value="1"/>
</dbReference>
<comment type="caution">
    <text evidence="8">The sequence shown here is derived from an EMBL/GenBank/DDBJ whole genome shotgun (WGS) entry which is preliminary data.</text>
</comment>
<evidence type="ECO:0000256" key="5">
    <source>
        <dbReference type="PROSITE-ProRule" id="PRU01240"/>
    </source>
</evidence>
<dbReference type="PRINTS" id="PR00723">
    <property type="entry name" value="SUBTILISIN"/>
</dbReference>
<dbReference type="InterPro" id="IPR015500">
    <property type="entry name" value="Peptidase_S8_subtilisin-rel"/>
</dbReference>
<feature type="active site" description="Charge relay system" evidence="5">
    <location>
        <position position="177"/>
    </location>
</feature>
<feature type="signal peptide" evidence="6">
    <location>
        <begin position="1"/>
        <end position="19"/>
    </location>
</feature>
<evidence type="ECO:0000256" key="4">
    <source>
        <dbReference type="ARBA" id="ARBA00022825"/>
    </source>
</evidence>
<dbReference type="Pfam" id="PF00082">
    <property type="entry name" value="Peptidase_S8"/>
    <property type="match status" value="1"/>
</dbReference>
<dbReference type="GO" id="GO:0004252">
    <property type="term" value="F:serine-type endopeptidase activity"/>
    <property type="evidence" value="ECO:0007669"/>
    <property type="project" value="UniProtKB-UniRule"/>
</dbReference>
<gene>
    <name evidence="8" type="ORF">FDENT_9063</name>
</gene>
<dbReference type="Proteomes" id="UP000562682">
    <property type="component" value="Unassembled WGS sequence"/>
</dbReference>
<proteinExistence type="inferred from homology"/>
<evidence type="ECO:0000256" key="1">
    <source>
        <dbReference type="ARBA" id="ARBA00011073"/>
    </source>
</evidence>
<dbReference type="InterPro" id="IPR050131">
    <property type="entry name" value="Peptidase_S8_subtilisin-like"/>
</dbReference>
<evidence type="ECO:0000256" key="6">
    <source>
        <dbReference type="SAM" id="SignalP"/>
    </source>
</evidence>
<keyword evidence="4 5" id="KW-0720">Serine protease</keyword>
<dbReference type="InterPro" id="IPR036852">
    <property type="entry name" value="Peptidase_S8/S53_dom_sf"/>
</dbReference>
<dbReference type="InterPro" id="IPR023828">
    <property type="entry name" value="Peptidase_S8_Ser-AS"/>
</dbReference>
<dbReference type="GO" id="GO:0006508">
    <property type="term" value="P:proteolysis"/>
    <property type="evidence" value="ECO:0007669"/>
    <property type="project" value="UniProtKB-KW"/>
</dbReference>
<keyword evidence="2 5" id="KW-0645">Protease</keyword>
<evidence type="ECO:0000259" key="7">
    <source>
        <dbReference type="Pfam" id="PF00082"/>
    </source>
</evidence>
<feature type="domain" description="Peptidase S8/S53" evidence="7">
    <location>
        <begin position="168"/>
        <end position="396"/>
    </location>
</feature>
<dbReference type="InterPro" id="IPR022398">
    <property type="entry name" value="Peptidase_S8_His-AS"/>
</dbReference>
<protein>
    <submittedName>
        <fullName evidence="8">Subtilisin-like protease 2</fullName>
    </submittedName>
</protein>
<dbReference type="PANTHER" id="PTHR43806">
    <property type="entry name" value="PEPTIDASE S8"/>
    <property type="match status" value="1"/>
</dbReference>
<dbReference type="SUPFAM" id="SSF52743">
    <property type="entry name" value="Subtilisin-like"/>
    <property type="match status" value="1"/>
</dbReference>
<feature type="active site" description="Charge relay system" evidence="5">
    <location>
        <position position="380"/>
    </location>
</feature>
<name>A0A8H5TZX0_9HYPO</name>
<dbReference type="PANTHER" id="PTHR43806:SF11">
    <property type="entry name" value="CEREVISIN-RELATED"/>
    <property type="match status" value="1"/>
</dbReference>
<dbReference type="EMBL" id="JAAOAK010000271">
    <property type="protein sequence ID" value="KAF5678179.1"/>
    <property type="molecule type" value="Genomic_DNA"/>
</dbReference>
<reference evidence="8 9" key="1">
    <citation type="submission" date="2020-05" db="EMBL/GenBank/DDBJ databases">
        <title>Identification and distribution of gene clusters putatively required for synthesis of sphingolipid metabolism inhibitors in phylogenetically diverse species of the filamentous fungus Fusarium.</title>
        <authorList>
            <person name="Kim H.-S."/>
            <person name="Busman M."/>
            <person name="Brown D.W."/>
            <person name="Divon H."/>
            <person name="Uhlig S."/>
            <person name="Proctor R.H."/>
        </authorList>
    </citation>
    <scope>NUCLEOTIDE SEQUENCE [LARGE SCALE GENOMIC DNA]</scope>
    <source>
        <strain evidence="8 9">NRRL 25311</strain>
    </source>
</reference>
<dbReference type="PROSITE" id="PS00137">
    <property type="entry name" value="SUBTILASE_HIS"/>
    <property type="match status" value="1"/>
</dbReference>
<dbReference type="InterPro" id="IPR000209">
    <property type="entry name" value="Peptidase_S8/S53_dom"/>
</dbReference>
<comment type="similarity">
    <text evidence="1 5">Belongs to the peptidase S8 family.</text>
</comment>
<keyword evidence="3 5" id="KW-0378">Hydrolase</keyword>
<evidence type="ECO:0000313" key="9">
    <source>
        <dbReference type="Proteomes" id="UP000562682"/>
    </source>
</evidence>
<feature type="chain" id="PRO_5034316553" evidence="6">
    <location>
        <begin position="20"/>
        <end position="441"/>
    </location>
</feature>
<evidence type="ECO:0000313" key="8">
    <source>
        <dbReference type="EMBL" id="KAF5678179.1"/>
    </source>
</evidence>